<dbReference type="EMBL" id="NEVH01012088">
    <property type="protein sequence ID" value="PNF30551.1"/>
    <property type="molecule type" value="Genomic_DNA"/>
</dbReference>
<evidence type="ECO:0000313" key="1">
    <source>
        <dbReference type="EMBL" id="PNF30551.1"/>
    </source>
</evidence>
<dbReference type="InterPro" id="IPR036397">
    <property type="entry name" value="RNaseH_sf"/>
</dbReference>
<protein>
    <submittedName>
        <fullName evidence="1">Uncharacterized protein</fullName>
    </submittedName>
</protein>
<sequence length="129" mass="14881">MQKRSAELGVPCSQMQDHRKNDLNFKPYHQTFTNKMLHVDMNRCHDACYALLNTFLNTASHLKVLCTEHSTHDRNVVFWATENPQLPVDLKYDPPHVMMWAGMTATHLVPLYFFDGPINATSYANMLEA</sequence>
<dbReference type="InParanoid" id="A0A2J7QPP6"/>
<dbReference type="AlphaFoldDB" id="A0A2J7QPP6"/>
<organism evidence="1 2">
    <name type="scientific">Cryptotermes secundus</name>
    <dbReference type="NCBI Taxonomy" id="105785"/>
    <lineage>
        <taxon>Eukaryota</taxon>
        <taxon>Metazoa</taxon>
        <taxon>Ecdysozoa</taxon>
        <taxon>Arthropoda</taxon>
        <taxon>Hexapoda</taxon>
        <taxon>Insecta</taxon>
        <taxon>Pterygota</taxon>
        <taxon>Neoptera</taxon>
        <taxon>Polyneoptera</taxon>
        <taxon>Dictyoptera</taxon>
        <taxon>Blattodea</taxon>
        <taxon>Blattoidea</taxon>
        <taxon>Termitoidae</taxon>
        <taxon>Kalotermitidae</taxon>
        <taxon>Cryptotermitinae</taxon>
        <taxon>Cryptotermes</taxon>
    </lineage>
</organism>
<name>A0A2J7QPP6_9NEOP</name>
<gene>
    <name evidence="1" type="ORF">B7P43_G09934</name>
</gene>
<dbReference type="Proteomes" id="UP000235965">
    <property type="component" value="Unassembled WGS sequence"/>
</dbReference>
<proteinExistence type="predicted"/>
<keyword evidence="2" id="KW-1185">Reference proteome</keyword>
<comment type="caution">
    <text evidence="1">The sequence shown here is derived from an EMBL/GenBank/DDBJ whole genome shotgun (WGS) entry which is preliminary data.</text>
</comment>
<evidence type="ECO:0000313" key="2">
    <source>
        <dbReference type="Proteomes" id="UP000235965"/>
    </source>
</evidence>
<reference evidence="1 2" key="1">
    <citation type="submission" date="2017-12" db="EMBL/GenBank/DDBJ databases">
        <title>Hemimetabolous genomes reveal molecular basis of termite eusociality.</title>
        <authorList>
            <person name="Harrison M.C."/>
            <person name="Jongepier E."/>
            <person name="Robertson H.M."/>
            <person name="Arning N."/>
            <person name="Bitard-Feildel T."/>
            <person name="Chao H."/>
            <person name="Childers C.P."/>
            <person name="Dinh H."/>
            <person name="Doddapaneni H."/>
            <person name="Dugan S."/>
            <person name="Gowin J."/>
            <person name="Greiner C."/>
            <person name="Han Y."/>
            <person name="Hu H."/>
            <person name="Hughes D.S.T."/>
            <person name="Huylmans A.-K."/>
            <person name="Kemena C."/>
            <person name="Kremer L.P.M."/>
            <person name="Lee S.L."/>
            <person name="Lopez-Ezquerra A."/>
            <person name="Mallet L."/>
            <person name="Monroy-Kuhn J.M."/>
            <person name="Moser A."/>
            <person name="Murali S.C."/>
            <person name="Muzny D.M."/>
            <person name="Otani S."/>
            <person name="Piulachs M.-D."/>
            <person name="Poelchau M."/>
            <person name="Qu J."/>
            <person name="Schaub F."/>
            <person name="Wada-Katsumata A."/>
            <person name="Worley K.C."/>
            <person name="Xie Q."/>
            <person name="Ylla G."/>
            <person name="Poulsen M."/>
            <person name="Gibbs R.A."/>
            <person name="Schal C."/>
            <person name="Richards S."/>
            <person name="Belles X."/>
            <person name="Korb J."/>
            <person name="Bornberg-Bauer E."/>
        </authorList>
    </citation>
    <scope>NUCLEOTIDE SEQUENCE [LARGE SCALE GENOMIC DNA]</scope>
    <source>
        <tissue evidence="1">Whole body</tissue>
    </source>
</reference>
<dbReference type="Gene3D" id="3.30.420.10">
    <property type="entry name" value="Ribonuclease H-like superfamily/Ribonuclease H"/>
    <property type="match status" value="1"/>
</dbReference>
<dbReference type="GO" id="GO:0003676">
    <property type="term" value="F:nucleic acid binding"/>
    <property type="evidence" value="ECO:0007669"/>
    <property type="project" value="InterPro"/>
</dbReference>
<dbReference type="STRING" id="105785.A0A2J7QPP6"/>
<accession>A0A2J7QPP6</accession>